<reference evidence="5" key="1">
    <citation type="submission" date="2020-05" db="EMBL/GenBank/DDBJ databases">
        <authorList>
            <person name="Chiriac C."/>
            <person name="Salcher M."/>
            <person name="Ghai R."/>
            <person name="Kavagutti S V."/>
        </authorList>
    </citation>
    <scope>NUCLEOTIDE SEQUENCE</scope>
</reference>
<dbReference type="InterPro" id="IPR001647">
    <property type="entry name" value="HTH_TetR"/>
</dbReference>
<dbReference type="PANTHER" id="PTHR30055">
    <property type="entry name" value="HTH-TYPE TRANSCRIPTIONAL REGULATOR RUTR"/>
    <property type="match status" value="1"/>
</dbReference>
<organism evidence="5">
    <name type="scientific">freshwater metagenome</name>
    <dbReference type="NCBI Taxonomy" id="449393"/>
    <lineage>
        <taxon>unclassified sequences</taxon>
        <taxon>metagenomes</taxon>
        <taxon>ecological metagenomes</taxon>
    </lineage>
</organism>
<protein>
    <submittedName>
        <fullName evidence="5">Unannotated protein</fullName>
    </submittedName>
</protein>
<dbReference type="InterPro" id="IPR009057">
    <property type="entry name" value="Homeodomain-like_sf"/>
</dbReference>
<dbReference type="GO" id="GO:0003700">
    <property type="term" value="F:DNA-binding transcription factor activity"/>
    <property type="evidence" value="ECO:0007669"/>
    <property type="project" value="TreeGrafter"/>
</dbReference>
<name>A0A6J5YLL7_9ZZZZ</name>
<keyword evidence="3" id="KW-0804">Transcription</keyword>
<dbReference type="EMBL" id="CAFBNC010000184">
    <property type="protein sequence ID" value="CAB4957365.1"/>
    <property type="molecule type" value="Genomic_DNA"/>
</dbReference>
<dbReference type="Gene3D" id="1.10.357.10">
    <property type="entry name" value="Tetracycline Repressor, domain 2"/>
    <property type="match status" value="1"/>
</dbReference>
<dbReference type="EMBL" id="CAEMXZ010000174">
    <property type="protein sequence ID" value="CAB4324579.1"/>
    <property type="molecule type" value="Genomic_DNA"/>
</dbReference>
<dbReference type="PANTHER" id="PTHR30055:SF234">
    <property type="entry name" value="HTH-TYPE TRANSCRIPTIONAL REGULATOR BETI"/>
    <property type="match status" value="1"/>
</dbReference>
<evidence type="ECO:0000256" key="1">
    <source>
        <dbReference type="ARBA" id="ARBA00023015"/>
    </source>
</evidence>
<sequence>MSVNEIDEQGLGPQARRSEATKRALLDAALADMEATGEASIRITKILQESGVTNGSLYHHFGSREGLVQAAIAERFLGSVTKGLAVFAHRVGEVGSTEQLFEVFRDELVRIGSPDVQTQRIHRMTALAAALPRADLLERIIADQGRYFDGAADSLARLQEHGFIRFDVDVRAFAAWFLGLSLSRLLSDIDPQLNPDNEWSEYTFRALVAILTPAPSAH</sequence>
<dbReference type="SUPFAM" id="SSF46689">
    <property type="entry name" value="Homeodomain-like"/>
    <property type="match status" value="1"/>
</dbReference>
<proteinExistence type="predicted"/>
<dbReference type="InterPro" id="IPR036271">
    <property type="entry name" value="Tet_transcr_reg_TetR-rel_C_sf"/>
</dbReference>
<gene>
    <name evidence="5" type="ORF">UFOPK1392_02354</name>
    <name evidence="6" type="ORF">UFOPK3733_02242</name>
</gene>
<evidence type="ECO:0000256" key="3">
    <source>
        <dbReference type="ARBA" id="ARBA00023163"/>
    </source>
</evidence>
<dbReference type="AlphaFoldDB" id="A0A6J5YLL7"/>
<evidence type="ECO:0000259" key="4">
    <source>
        <dbReference type="PROSITE" id="PS50977"/>
    </source>
</evidence>
<accession>A0A6J5YLL7</accession>
<dbReference type="InterPro" id="IPR050109">
    <property type="entry name" value="HTH-type_TetR-like_transc_reg"/>
</dbReference>
<feature type="domain" description="HTH tetR-type" evidence="4">
    <location>
        <begin position="19"/>
        <end position="79"/>
    </location>
</feature>
<evidence type="ECO:0000313" key="6">
    <source>
        <dbReference type="EMBL" id="CAB4957365.1"/>
    </source>
</evidence>
<keyword evidence="2" id="KW-0238">DNA-binding</keyword>
<dbReference type="Pfam" id="PF00440">
    <property type="entry name" value="TetR_N"/>
    <property type="match status" value="1"/>
</dbReference>
<evidence type="ECO:0000256" key="2">
    <source>
        <dbReference type="ARBA" id="ARBA00023125"/>
    </source>
</evidence>
<dbReference type="PROSITE" id="PS50977">
    <property type="entry name" value="HTH_TETR_2"/>
    <property type="match status" value="1"/>
</dbReference>
<dbReference type="GO" id="GO:0000976">
    <property type="term" value="F:transcription cis-regulatory region binding"/>
    <property type="evidence" value="ECO:0007669"/>
    <property type="project" value="TreeGrafter"/>
</dbReference>
<dbReference type="PRINTS" id="PR00455">
    <property type="entry name" value="HTHTETR"/>
</dbReference>
<dbReference type="SUPFAM" id="SSF48498">
    <property type="entry name" value="Tetracyclin repressor-like, C-terminal domain"/>
    <property type="match status" value="1"/>
</dbReference>
<keyword evidence="1" id="KW-0805">Transcription regulation</keyword>
<evidence type="ECO:0000313" key="5">
    <source>
        <dbReference type="EMBL" id="CAB4324579.1"/>
    </source>
</evidence>